<dbReference type="RefSeq" id="WP_179901492.1">
    <property type="nucleotide sequence ID" value="NZ_JACBXV010000247.1"/>
</dbReference>
<comment type="caution">
    <text evidence="4">The sequence shown here is derived from an EMBL/GenBank/DDBJ whole genome shotgun (WGS) entry which is preliminary data.</text>
</comment>
<dbReference type="SUPFAM" id="SSF46894">
    <property type="entry name" value="C-terminal effector domain of the bipartite response regulators"/>
    <property type="match status" value="1"/>
</dbReference>
<dbReference type="InterPro" id="IPR001789">
    <property type="entry name" value="Sig_transdc_resp-reg_receiver"/>
</dbReference>
<sequence length="229" mass="24175">MMLVTEGGAQPVALAREIDSTHGAQVIAIECSQGSALARLEKSSAGRGQHKEGDVVDVVLLDVDPPSIDGPAVVRSLQERRGDVAVVMLASHCTAAVLREAFSAGAAGFLTKDCPVEEIVAYLRRVAHHGGHVLSQGAMNVLINALVHGAGASRVQEELAQRAESLPPRLWKVYTQVIAGASNHHIARLLGLTENTVRVYVSDILRRLGFHARTELIAAYAGNAGVGES</sequence>
<dbReference type="InterPro" id="IPR016032">
    <property type="entry name" value="Sig_transdc_resp-reg_C-effctor"/>
</dbReference>
<organism evidence="4 5">
    <name type="scientific">Actinomyces bowdenii</name>
    <dbReference type="NCBI Taxonomy" id="131109"/>
    <lineage>
        <taxon>Bacteria</taxon>
        <taxon>Bacillati</taxon>
        <taxon>Actinomycetota</taxon>
        <taxon>Actinomycetes</taxon>
        <taxon>Actinomycetales</taxon>
        <taxon>Actinomycetaceae</taxon>
        <taxon>Actinomyces</taxon>
    </lineage>
</organism>
<proteinExistence type="predicted"/>
<dbReference type="Gene3D" id="3.40.50.2300">
    <property type="match status" value="1"/>
</dbReference>
<name>A0A853EP65_9ACTO</name>
<keyword evidence="2" id="KW-0597">Phosphoprotein</keyword>
<evidence type="ECO:0000256" key="1">
    <source>
        <dbReference type="ARBA" id="ARBA00023125"/>
    </source>
</evidence>
<dbReference type="PROSITE" id="PS50110">
    <property type="entry name" value="RESPONSE_REGULATORY"/>
    <property type="match status" value="1"/>
</dbReference>
<keyword evidence="1" id="KW-0238">DNA-binding</keyword>
<dbReference type="PANTHER" id="PTHR43214:SF42">
    <property type="entry name" value="TRANSCRIPTIONAL REGULATORY PROTEIN DESR"/>
    <property type="match status" value="1"/>
</dbReference>
<dbReference type="GO" id="GO:0006355">
    <property type="term" value="P:regulation of DNA-templated transcription"/>
    <property type="evidence" value="ECO:0007669"/>
    <property type="project" value="InterPro"/>
</dbReference>
<dbReference type="SUPFAM" id="SSF52172">
    <property type="entry name" value="CheY-like"/>
    <property type="match status" value="1"/>
</dbReference>
<dbReference type="PANTHER" id="PTHR43214">
    <property type="entry name" value="TWO-COMPONENT RESPONSE REGULATOR"/>
    <property type="match status" value="1"/>
</dbReference>
<dbReference type="Pfam" id="PF00072">
    <property type="entry name" value="Response_reg"/>
    <property type="match status" value="1"/>
</dbReference>
<dbReference type="InterPro" id="IPR000792">
    <property type="entry name" value="Tscrpt_reg_LuxR_C"/>
</dbReference>
<dbReference type="EMBL" id="JACBXV010000247">
    <property type="protein sequence ID" value="NYS70260.1"/>
    <property type="molecule type" value="Genomic_DNA"/>
</dbReference>
<evidence type="ECO:0000313" key="5">
    <source>
        <dbReference type="Proteomes" id="UP000572528"/>
    </source>
</evidence>
<dbReference type="InterPro" id="IPR011006">
    <property type="entry name" value="CheY-like_superfamily"/>
</dbReference>
<dbReference type="GO" id="GO:0000160">
    <property type="term" value="P:phosphorelay signal transduction system"/>
    <property type="evidence" value="ECO:0007669"/>
    <property type="project" value="InterPro"/>
</dbReference>
<dbReference type="GO" id="GO:0003677">
    <property type="term" value="F:DNA binding"/>
    <property type="evidence" value="ECO:0007669"/>
    <property type="project" value="UniProtKB-KW"/>
</dbReference>
<dbReference type="AlphaFoldDB" id="A0A853EP65"/>
<evidence type="ECO:0000256" key="2">
    <source>
        <dbReference type="PROSITE-ProRule" id="PRU00169"/>
    </source>
</evidence>
<gene>
    <name evidence="4" type="ORF">HZZ05_12220</name>
</gene>
<dbReference type="Gene3D" id="1.10.10.10">
    <property type="entry name" value="Winged helix-like DNA-binding domain superfamily/Winged helix DNA-binding domain"/>
    <property type="match status" value="1"/>
</dbReference>
<dbReference type="InterPro" id="IPR036388">
    <property type="entry name" value="WH-like_DNA-bd_sf"/>
</dbReference>
<dbReference type="Proteomes" id="UP000572528">
    <property type="component" value="Unassembled WGS sequence"/>
</dbReference>
<feature type="modified residue" description="4-aspartylphosphate" evidence="2">
    <location>
        <position position="62"/>
    </location>
</feature>
<protein>
    <submittedName>
        <fullName evidence="4">Response regulator transcription factor</fullName>
    </submittedName>
</protein>
<feature type="domain" description="Response regulatory" evidence="3">
    <location>
        <begin position="1"/>
        <end position="127"/>
    </location>
</feature>
<evidence type="ECO:0000259" key="3">
    <source>
        <dbReference type="PROSITE" id="PS50110"/>
    </source>
</evidence>
<reference evidence="4 5" key="1">
    <citation type="submission" date="2020-07" db="EMBL/GenBank/DDBJ databases">
        <title>MOT database genomes.</title>
        <authorList>
            <person name="Joseph S."/>
            <person name="Aduse-Opoku J."/>
            <person name="Hashim A."/>
            <person name="Wade W."/>
            <person name="Curtis M."/>
        </authorList>
    </citation>
    <scope>NUCLEOTIDE SEQUENCE [LARGE SCALE GENOMIC DNA]</scope>
    <source>
        <strain evidence="4 5">WMus004</strain>
    </source>
</reference>
<dbReference type="Pfam" id="PF00196">
    <property type="entry name" value="GerE"/>
    <property type="match status" value="1"/>
</dbReference>
<dbReference type="SMART" id="SM00421">
    <property type="entry name" value="HTH_LUXR"/>
    <property type="match status" value="1"/>
</dbReference>
<dbReference type="InterPro" id="IPR039420">
    <property type="entry name" value="WalR-like"/>
</dbReference>
<accession>A0A853EP65</accession>
<evidence type="ECO:0000313" key="4">
    <source>
        <dbReference type="EMBL" id="NYS70260.1"/>
    </source>
</evidence>